<comment type="caution">
    <text evidence="3">The sequence shown here is derived from an EMBL/GenBank/DDBJ whole genome shotgun (WGS) entry which is preliminary data.</text>
</comment>
<reference evidence="3 4" key="1">
    <citation type="journal article" date="2019" name="Commun. Biol.">
        <title>The bagworm genome reveals a unique fibroin gene that provides high tensile strength.</title>
        <authorList>
            <person name="Kono N."/>
            <person name="Nakamura H."/>
            <person name="Ohtoshi R."/>
            <person name="Tomita M."/>
            <person name="Numata K."/>
            <person name="Arakawa K."/>
        </authorList>
    </citation>
    <scope>NUCLEOTIDE SEQUENCE [LARGE SCALE GENOMIC DNA]</scope>
</reference>
<feature type="domain" description="C2H2-type" evidence="2">
    <location>
        <begin position="659"/>
        <end position="681"/>
    </location>
</feature>
<evidence type="ECO:0000256" key="1">
    <source>
        <dbReference type="SAM" id="Coils"/>
    </source>
</evidence>
<dbReference type="GO" id="GO:0003676">
    <property type="term" value="F:nucleic acid binding"/>
    <property type="evidence" value="ECO:0007669"/>
    <property type="project" value="InterPro"/>
</dbReference>
<dbReference type="AlphaFoldDB" id="A0A4C1SW97"/>
<feature type="domain" description="C2H2-type" evidence="2">
    <location>
        <begin position="19"/>
        <end position="41"/>
    </location>
</feature>
<dbReference type="OrthoDB" id="7339672at2759"/>
<dbReference type="GO" id="GO:0008270">
    <property type="term" value="F:zinc ion binding"/>
    <property type="evidence" value="ECO:0007669"/>
    <property type="project" value="InterPro"/>
</dbReference>
<gene>
    <name evidence="3" type="ORF">EVAR_3572_1</name>
</gene>
<keyword evidence="4" id="KW-1185">Reference proteome</keyword>
<keyword evidence="1" id="KW-0175">Coiled coil</keyword>
<evidence type="ECO:0000313" key="3">
    <source>
        <dbReference type="EMBL" id="GBP06216.1"/>
    </source>
</evidence>
<dbReference type="SMART" id="SM00451">
    <property type="entry name" value="ZnF_U1"/>
    <property type="match status" value="5"/>
</dbReference>
<dbReference type="Proteomes" id="UP000299102">
    <property type="component" value="Unassembled WGS sequence"/>
</dbReference>
<dbReference type="SMART" id="SM00355">
    <property type="entry name" value="ZnF_C2H2"/>
    <property type="match status" value="7"/>
</dbReference>
<evidence type="ECO:0000313" key="4">
    <source>
        <dbReference type="Proteomes" id="UP000299102"/>
    </source>
</evidence>
<sequence length="720" mass="83002">MPSIFSKNAIISGEIDYYCLVCDDRLKTEDSVNAHIQKVVHQKNLDQKSCYVKDYEIDKIRKVNKGYYCEYCNILLTSALKISLHVKHKNHKYNKSDDIDVTTSNKHAKCCAYCNIEFDNEELHKTESTHVLNLIQAQLLIGEKRSVYRKIDNHTFHCITCNEVLPLPTESHFEQDTHDERYMQCRKDKKILYDKIQKKKPLIGTPKKQIVEANLSQKEKPIIPQAVNANELNNINKKFENKVNTEEVTRKKTESNNDVVPELDPLEALVKKLNLKDYIYSHENGNLICILCEWDLSSSVDSVKAHIQGRHHQQILKLHKQRVEKEKKEKTICGNQKETKESKNDFTSTAVMEDNSKSENALKENDCSVILTETDKKSPITDVKSTDKTDILSNVADLQKHAIAIDFICEKAFCKKCNKSLPFEIEAIRNHIEQHGKSKSKDCPSLNKSDGNVKDGTKLFTRPVFMSKNESNLETPKMATTSTVTETDDQEKIVRDVEKFASENHINYNFSPNQAYCRICKTQIPNGLNSMKEHVQGARHTRNTPEINVETITPVVSPQKPHKTKSFENFIVSLGRMKNLFQELFILNKKFCITPISFHIITRTADRMRCHMCEKNFNVSEVNNHLALDSHTSRLMNTPVIISEEMELIRIPRNGIFHCGFCNLIIAGWNDMQNHVKSLDHRNNKMKSDWALEEFLPEAEAQEMRDEFVKMVLMGMLNNL</sequence>
<dbReference type="InterPro" id="IPR036236">
    <property type="entry name" value="Znf_C2H2_sf"/>
</dbReference>
<dbReference type="EMBL" id="BGZK01000021">
    <property type="protein sequence ID" value="GBP06216.1"/>
    <property type="molecule type" value="Genomic_DNA"/>
</dbReference>
<dbReference type="SUPFAM" id="SSF57667">
    <property type="entry name" value="beta-beta-alpha zinc fingers"/>
    <property type="match status" value="1"/>
</dbReference>
<dbReference type="InterPro" id="IPR013087">
    <property type="entry name" value="Znf_C2H2_type"/>
</dbReference>
<name>A0A4C1SW97_EUMVA</name>
<protein>
    <recommendedName>
        <fullName evidence="2">C2H2-type domain-containing protein</fullName>
    </recommendedName>
</protein>
<proteinExistence type="predicted"/>
<feature type="domain" description="C2H2-type" evidence="2">
    <location>
        <begin position="69"/>
        <end position="91"/>
    </location>
</feature>
<dbReference type="PANTHER" id="PTHR46786">
    <property type="entry name" value="ZINC FINGER MATRIN-TYPE PROTEIN 3"/>
    <property type="match status" value="1"/>
</dbReference>
<feature type="coiled-coil region" evidence="1">
    <location>
        <begin position="229"/>
        <end position="256"/>
    </location>
</feature>
<dbReference type="InterPro" id="IPR003604">
    <property type="entry name" value="Matrin/U1-like-C_Znf_C2H2"/>
</dbReference>
<evidence type="ECO:0000259" key="2">
    <source>
        <dbReference type="PROSITE" id="PS00028"/>
    </source>
</evidence>
<accession>A0A4C1SW97</accession>
<dbReference type="PANTHER" id="PTHR46786:SF1">
    <property type="entry name" value="ZINC FINGER MATRIN-TYPE PROTEIN 3"/>
    <property type="match status" value="1"/>
</dbReference>
<dbReference type="InterPro" id="IPR052644">
    <property type="entry name" value="ZMAT3"/>
</dbReference>
<dbReference type="PROSITE" id="PS00028">
    <property type="entry name" value="ZINC_FINGER_C2H2_1"/>
    <property type="match status" value="3"/>
</dbReference>
<organism evidence="3 4">
    <name type="scientific">Eumeta variegata</name>
    <name type="common">Bagworm moth</name>
    <name type="synonym">Eumeta japonica</name>
    <dbReference type="NCBI Taxonomy" id="151549"/>
    <lineage>
        <taxon>Eukaryota</taxon>
        <taxon>Metazoa</taxon>
        <taxon>Ecdysozoa</taxon>
        <taxon>Arthropoda</taxon>
        <taxon>Hexapoda</taxon>
        <taxon>Insecta</taxon>
        <taxon>Pterygota</taxon>
        <taxon>Neoptera</taxon>
        <taxon>Endopterygota</taxon>
        <taxon>Lepidoptera</taxon>
        <taxon>Glossata</taxon>
        <taxon>Ditrysia</taxon>
        <taxon>Tineoidea</taxon>
        <taxon>Psychidae</taxon>
        <taxon>Oiketicinae</taxon>
        <taxon>Eumeta</taxon>
    </lineage>
</organism>